<protein>
    <submittedName>
        <fullName evidence="3">Uncharacterized protein</fullName>
    </submittedName>
</protein>
<feature type="transmembrane region" description="Helical" evidence="2">
    <location>
        <begin position="12"/>
        <end position="33"/>
    </location>
</feature>
<evidence type="ECO:0000256" key="2">
    <source>
        <dbReference type="SAM" id="Phobius"/>
    </source>
</evidence>
<dbReference type="EMBL" id="CAJNIZ010010952">
    <property type="protein sequence ID" value="CAE7308660.1"/>
    <property type="molecule type" value="Genomic_DNA"/>
</dbReference>
<gene>
    <name evidence="3" type="ORF">SPIL2461_LOCUS6990</name>
</gene>
<dbReference type="Proteomes" id="UP000649617">
    <property type="component" value="Unassembled WGS sequence"/>
</dbReference>
<keyword evidence="4" id="KW-1185">Reference proteome</keyword>
<evidence type="ECO:0000313" key="3">
    <source>
        <dbReference type="EMBL" id="CAE7308660.1"/>
    </source>
</evidence>
<sequence length="387" mass="42828">MSWQEHLRHAGFPNLLRMLAAVPACGMYILLWACASETACRARHQPFSLVAEKVQDKRTQHGRDPCSGFFYHSSSLQASSAANVAAPRGRAVPTSSSAAPQEWSQATAQRPSAGFGPLDCAQNWAGHAGPNQQMTAMAPSFEKPSHDWQAAEEPARNGGMPYVHSVPSMSERSVPSRPAPMRNDTPKVGAFIPCEGSDDSAAACSNSNSPNEVPPLPMLLGNLRSVEKPPKESMWRQEVNQQAHLFLPGARAGSETLGITDFEAKPEEAAELLGPDGFRRVEKLQWLQKRGRRYTKEAQAKKHLNVFHTLRWRPNWLRNYPVAEHYPLLVEQAVRIWAHQPLAATEVVPLNPGLATSVPELSIHHREHGRSSRQWKGTKRFAQTFAL</sequence>
<accession>A0A812NIK2</accession>
<feature type="compositionally biased region" description="Polar residues" evidence="1">
    <location>
        <begin position="93"/>
        <end position="110"/>
    </location>
</feature>
<keyword evidence="2" id="KW-1133">Transmembrane helix</keyword>
<organism evidence="3 4">
    <name type="scientific">Symbiodinium pilosum</name>
    <name type="common">Dinoflagellate</name>
    <dbReference type="NCBI Taxonomy" id="2952"/>
    <lineage>
        <taxon>Eukaryota</taxon>
        <taxon>Sar</taxon>
        <taxon>Alveolata</taxon>
        <taxon>Dinophyceae</taxon>
        <taxon>Suessiales</taxon>
        <taxon>Symbiodiniaceae</taxon>
        <taxon>Symbiodinium</taxon>
    </lineage>
</organism>
<name>A0A812NIK2_SYMPI</name>
<evidence type="ECO:0000256" key="1">
    <source>
        <dbReference type="SAM" id="MobiDB-lite"/>
    </source>
</evidence>
<reference evidence="3" key="1">
    <citation type="submission" date="2021-02" db="EMBL/GenBank/DDBJ databases">
        <authorList>
            <person name="Dougan E. K."/>
            <person name="Rhodes N."/>
            <person name="Thang M."/>
            <person name="Chan C."/>
        </authorList>
    </citation>
    <scope>NUCLEOTIDE SEQUENCE</scope>
</reference>
<feature type="region of interest" description="Disordered" evidence="1">
    <location>
        <begin position="82"/>
        <end position="135"/>
    </location>
</feature>
<comment type="caution">
    <text evidence="3">The sequence shown here is derived from an EMBL/GenBank/DDBJ whole genome shotgun (WGS) entry which is preliminary data.</text>
</comment>
<keyword evidence="2" id="KW-0812">Transmembrane</keyword>
<proteinExistence type="predicted"/>
<keyword evidence="2" id="KW-0472">Membrane</keyword>
<evidence type="ECO:0000313" key="4">
    <source>
        <dbReference type="Proteomes" id="UP000649617"/>
    </source>
</evidence>
<dbReference type="AlphaFoldDB" id="A0A812NIK2"/>